<protein>
    <recommendedName>
        <fullName evidence="9">ABC-type quaternary amine transporter</fullName>
        <ecNumber evidence="9">7.6.2.9</ecNumber>
    </recommendedName>
</protein>
<dbReference type="GO" id="GO:0015408">
    <property type="term" value="F:ABC-type ferric iron transporter activity"/>
    <property type="evidence" value="ECO:0007669"/>
    <property type="project" value="InterPro"/>
</dbReference>
<proteinExistence type="predicted"/>
<keyword evidence="4" id="KW-0547">Nucleotide-binding</keyword>
<dbReference type="InterPro" id="IPR027417">
    <property type="entry name" value="P-loop_NTPase"/>
</dbReference>
<dbReference type="SUPFAM" id="SSF52540">
    <property type="entry name" value="P-loop containing nucleoside triphosphate hydrolases"/>
    <property type="match status" value="1"/>
</dbReference>
<evidence type="ECO:0000256" key="7">
    <source>
        <dbReference type="ARBA" id="ARBA00023065"/>
    </source>
</evidence>
<evidence type="ECO:0000256" key="4">
    <source>
        <dbReference type="ARBA" id="ARBA00022741"/>
    </source>
</evidence>
<evidence type="ECO:0000256" key="6">
    <source>
        <dbReference type="ARBA" id="ARBA00023004"/>
    </source>
</evidence>
<keyword evidence="5 12" id="KW-0067">ATP-binding</keyword>
<dbReference type="SMART" id="SM00382">
    <property type="entry name" value="AAA"/>
    <property type="match status" value="1"/>
</dbReference>
<organism evidence="12 13">
    <name type="scientific">Nakamurella antarctica</name>
    <dbReference type="NCBI Taxonomy" id="1902245"/>
    <lineage>
        <taxon>Bacteria</taxon>
        <taxon>Bacillati</taxon>
        <taxon>Actinomycetota</taxon>
        <taxon>Actinomycetes</taxon>
        <taxon>Nakamurellales</taxon>
        <taxon>Nakamurellaceae</taxon>
        <taxon>Nakamurella</taxon>
    </lineage>
</organism>
<keyword evidence="3" id="KW-0410">Iron transport</keyword>
<feature type="region of interest" description="Disordered" evidence="10">
    <location>
        <begin position="346"/>
        <end position="370"/>
    </location>
</feature>
<reference evidence="12 13" key="1">
    <citation type="submission" date="2018-11" db="EMBL/GenBank/DDBJ databases">
        <authorList>
            <person name="Da X."/>
        </authorList>
    </citation>
    <scope>NUCLEOTIDE SEQUENCE [LARGE SCALE GENOMIC DNA]</scope>
    <source>
        <strain evidence="12 13">S14-144</strain>
    </source>
</reference>
<dbReference type="GO" id="GO:0015418">
    <property type="term" value="F:ABC-type quaternary ammonium compound transporting activity"/>
    <property type="evidence" value="ECO:0007669"/>
    <property type="project" value="UniProtKB-EC"/>
</dbReference>
<dbReference type="EMBL" id="CP034170">
    <property type="protein sequence ID" value="AZI58368.1"/>
    <property type="molecule type" value="Genomic_DNA"/>
</dbReference>
<dbReference type="InterPro" id="IPR003593">
    <property type="entry name" value="AAA+_ATPase"/>
</dbReference>
<evidence type="ECO:0000256" key="5">
    <source>
        <dbReference type="ARBA" id="ARBA00022840"/>
    </source>
</evidence>
<keyword evidence="1" id="KW-0813">Transport</keyword>
<dbReference type="GO" id="GO:0016020">
    <property type="term" value="C:membrane"/>
    <property type="evidence" value="ECO:0007669"/>
    <property type="project" value="InterPro"/>
</dbReference>
<evidence type="ECO:0000256" key="3">
    <source>
        <dbReference type="ARBA" id="ARBA00022496"/>
    </source>
</evidence>
<evidence type="ECO:0000256" key="9">
    <source>
        <dbReference type="ARBA" id="ARBA00066388"/>
    </source>
</evidence>
<gene>
    <name evidence="12" type="ORF">EH165_09670</name>
</gene>
<evidence type="ECO:0000313" key="13">
    <source>
        <dbReference type="Proteomes" id="UP000268084"/>
    </source>
</evidence>
<evidence type="ECO:0000256" key="1">
    <source>
        <dbReference type="ARBA" id="ARBA00022448"/>
    </source>
</evidence>
<dbReference type="PANTHER" id="PTHR42781:SF4">
    <property type="entry name" value="SPERMIDINE_PUTRESCINE IMPORT ATP-BINDING PROTEIN POTA"/>
    <property type="match status" value="1"/>
</dbReference>
<dbReference type="CDD" id="cd03259">
    <property type="entry name" value="ABC_Carb_Solutes_like"/>
    <property type="match status" value="1"/>
</dbReference>
<sequence>MTTNFEKNPPPLRHHGAPRVDIVGVSKAFAAVPAVVDLDLHLVAGSLTALLGPSGCGKSTTLAMIGGLTSPDCGEIFVDSYPVTRMPAEDRPTGLVFQKPLLFPHLTMEQNVAFGLRMRGLPRTLIRHRVGEMMERVQLAGLGKRRVGELSGGQEQRVALARALVLQPPVLLLDEPFSALDSALRSQMRLLLRDLHAESEMTTLFVTHDQAEAVEVADSIALMLGGALQGIGAPQQFYLNPPSLAAARFFNVTNELPGAVAGGCSSSRGAVGDLPSPWPTAPLLPSSDLNVSCCARASSAIVAPRIQRAGPALSVPSDLLEATLQWKSRWSMGLLCRCTPPSARQGLRARPSASLPPTMLRSPWWGDERA</sequence>
<dbReference type="PANTHER" id="PTHR42781">
    <property type="entry name" value="SPERMIDINE/PUTRESCINE IMPORT ATP-BINDING PROTEIN POTA"/>
    <property type="match status" value="1"/>
</dbReference>
<dbReference type="Pfam" id="PF00005">
    <property type="entry name" value="ABC_tran"/>
    <property type="match status" value="1"/>
</dbReference>
<dbReference type="KEGG" id="nak:EH165_09670"/>
<evidence type="ECO:0000256" key="10">
    <source>
        <dbReference type="SAM" id="MobiDB-lite"/>
    </source>
</evidence>
<keyword evidence="2" id="KW-1003">Cell membrane</keyword>
<evidence type="ECO:0000259" key="11">
    <source>
        <dbReference type="PROSITE" id="PS50893"/>
    </source>
</evidence>
<accession>A0A3G8ZMJ1</accession>
<dbReference type="InterPro" id="IPR050093">
    <property type="entry name" value="ABC_SmlMolc_Importer"/>
</dbReference>
<dbReference type="InterPro" id="IPR015853">
    <property type="entry name" value="ABC_transpr_FbpC"/>
</dbReference>
<reference evidence="12 13" key="2">
    <citation type="submission" date="2018-12" db="EMBL/GenBank/DDBJ databases">
        <title>Nakamurella antarcticus sp. nov., isolated from Antarctica South Shetland Islands soil.</title>
        <authorList>
            <person name="Peng F."/>
        </authorList>
    </citation>
    <scope>NUCLEOTIDE SEQUENCE [LARGE SCALE GENOMIC DNA]</scope>
    <source>
        <strain evidence="12 13">S14-144</strain>
    </source>
</reference>
<dbReference type="GO" id="GO:0016887">
    <property type="term" value="F:ATP hydrolysis activity"/>
    <property type="evidence" value="ECO:0007669"/>
    <property type="project" value="InterPro"/>
</dbReference>
<keyword evidence="8" id="KW-0472">Membrane</keyword>
<dbReference type="Gene3D" id="3.40.50.300">
    <property type="entry name" value="P-loop containing nucleotide triphosphate hydrolases"/>
    <property type="match status" value="1"/>
</dbReference>
<dbReference type="InterPro" id="IPR003439">
    <property type="entry name" value="ABC_transporter-like_ATP-bd"/>
</dbReference>
<dbReference type="Proteomes" id="UP000268084">
    <property type="component" value="Chromosome"/>
</dbReference>
<feature type="domain" description="ABC transporter" evidence="11">
    <location>
        <begin position="20"/>
        <end position="250"/>
    </location>
</feature>
<keyword evidence="13" id="KW-1185">Reference proteome</keyword>
<dbReference type="AlphaFoldDB" id="A0A3G8ZMJ1"/>
<dbReference type="FunFam" id="3.40.50.300:FF:000425">
    <property type="entry name" value="Probable ABC transporter, ATP-binding subunit"/>
    <property type="match status" value="1"/>
</dbReference>
<name>A0A3G8ZMJ1_9ACTN</name>
<dbReference type="OrthoDB" id="3180400at2"/>
<evidence type="ECO:0000256" key="8">
    <source>
        <dbReference type="ARBA" id="ARBA00023136"/>
    </source>
</evidence>
<keyword evidence="7" id="KW-0406">Ion transport</keyword>
<dbReference type="PROSITE" id="PS50893">
    <property type="entry name" value="ABC_TRANSPORTER_2"/>
    <property type="match status" value="1"/>
</dbReference>
<evidence type="ECO:0000313" key="12">
    <source>
        <dbReference type="EMBL" id="AZI58368.1"/>
    </source>
</evidence>
<dbReference type="GO" id="GO:0005524">
    <property type="term" value="F:ATP binding"/>
    <property type="evidence" value="ECO:0007669"/>
    <property type="project" value="UniProtKB-KW"/>
</dbReference>
<keyword evidence="6" id="KW-0408">Iron</keyword>
<dbReference type="EC" id="7.6.2.9" evidence="9"/>
<evidence type="ECO:0000256" key="2">
    <source>
        <dbReference type="ARBA" id="ARBA00022475"/>
    </source>
</evidence>